<dbReference type="InterPro" id="IPR051335">
    <property type="entry name" value="Alanyl-tRNA_Editing_Enzymes"/>
</dbReference>
<reference evidence="8 9" key="1">
    <citation type="submission" date="2023-07" db="EMBL/GenBank/DDBJ databases">
        <title>Sorghum-associated microbial communities from plants grown in Nebraska, USA.</title>
        <authorList>
            <person name="Schachtman D."/>
        </authorList>
    </citation>
    <scope>NUCLEOTIDE SEQUENCE [LARGE SCALE GENOMIC DNA]</scope>
    <source>
        <strain evidence="8 9">584</strain>
    </source>
</reference>
<organism evidence="8 9">
    <name type="scientific">Inquilinus ginsengisoli</name>
    <dbReference type="NCBI Taxonomy" id="363840"/>
    <lineage>
        <taxon>Bacteria</taxon>
        <taxon>Pseudomonadati</taxon>
        <taxon>Pseudomonadota</taxon>
        <taxon>Alphaproteobacteria</taxon>
        <taxon>Rhodospirillales</taxon>
        <taxon>Rhodospirillaceae</taxon>
        <taxon>Inquilinus</taxon>
    </lineage>
</organism>
<evidence type="ECO:0000256" key="6">
    <source>
        <dbReference type="ARBA" id="ARBA00032577"/>
    </source>
</evidence>
<dbReference type="PANTHER" id="PTHR43462">
    <property type="entry name" value="ALANYL-TRNA EDITING PROTEIN"/>
    <property type="match status" value="1"/>
</dbReference>
<dbReference type="Proteomes" id="UP001262410">
    <property type="component" value="Unassembled WGS sequence"/>
</dbReference>
<dbReference type="PANTHER" id="PTHR43462:SF1">
    <property type="entry name" value="ALANYL-TRNA EDITING PROTEIN AARSD1"/>
    <property type="match status" value="1"/>
</dbReference>
<dbReference type="InterPro" id="IPR018164">
    <property type="entry name" value="Ala-tRNA-synth_IIc_N"/>
</dbReference>
<feature type="domain" description="Alanyl-transfer RNA synthetases family profile" evidence="7">
    <location>
        <begin position="1"/>
        <end position="241"/>
    </location>
</feature>
<evidence type="ECO:0000259" key="7">
    <source>
        <dbReference type="PROSITE" id="PS50860"/>
    </source>
</evidence>
<evidence type="ECO:0000256" key="4">
    <source>
        <dbReference type="ARBA" id="ARBA00022723"/>
    </source>
</evidence>
<dbReference type="InterPro" id="IPR009000">
    <property type="entry name" value="Transl_B-barrel_sf"/>
</dbReference>
<proteinExistence type="predicted"/>
<dbReference type="InterPro" id="IPR012947">
    <property type="entry name" value="tRNA_SAD"/>
</dbReference>
<keyword evidence="8" id="KW-0378">Hydrolase</keyword>
<keyword evidence="4" id="KW-0479">Metal-binding</keyword>
<evidence type="ECO:0000313" key="8">
    <source>
        <dbReference type="EMBL" id="MDR6288912.1"/>
    </source>
</evidence>
<gene>
    <name evidence="8" type="ORF">E9232_001419</name>
</gene>
<accession>A0ABU1JKR0</accession>
<dbReference type="InterPro" id="IPR018163">
    <property type="entry name" value="Thr/Ala-tRNA-synth_IIc_edit"/>
</dbReference>
<evidence type="ECO:0000256" key="2">
    <source>
        <dbReference type="ARBA" id="ARBA00004496"/>
    </source>
</evidence>
<dbReference type="Pfam" id="PF07973">
    <property type="entry name" value="tRNA_SAD"/>
    <property type="match status" value="1"/>
</dbReference>
<dbReference type="InterPro" id="IPR018165">
    <property type="entry name" value="Ala-tRNA-synth_IIc_core"/>
</dbReference>
<dbReference type="SUPFAM" id="SSF55186">
    <property type="entry name" value="ThrRS/AlaRS common domain"/>
    <property type="match status" value="1"/>
</dbReference>
<dbReference type="Pfam" id="PF01411">
    <property type="entry name" value="tRNA-synt_2c"/>
    <property type="match status" value="1"/>
</dbReference>
<comment type="caution">
    <text evidence="8">The sequence shown here is derived from an EMBL/GenBank/DDBJ whole genome shotgun (WGS) entry which is preliminary data.</text>
</comment>
<dbReference type="PROSITE" id="PS50860">
    <property type="entry name" value="AA_TRNA_LIGASE_II_ALA"/>
    <property type="match status" value="1"/>
</dbReference>
<dbReference type="SMART" id="SM00863">
    <property type="entry name" value="tRNA_SAD"/>
    <property type="match status" value="1"/>
</dbReference>
<name>A0ABU1JKR0_9PROT</name>
<keyword evidence="9" id="KW-1185">Reference proteome</keyword>
<dbReference type="GO" id="GO:0016787">
    <property type="term" value="F:hydrolase activity"/>
    <property type="evidence" value="ECO:0007669"/>
    <property type="project" value="UniProtKB-KW"/>
</dbReference>
<evidence type="ECO:0000256" key="3">
    <source>
        <dbReference type="ARBA" id="ARBA00017959"/>
    </source>
</evidence>
<keyword evidence="5" id="KW-0862">Zinc</keyword>
<evidence type="ECO:0000256" key="5">
    <source>
        <dbReference type="ARBA" id="ARBA00022833"/>
    </source>
</evidence>
<comment type="cofactor">
    <cofactor evidence="1">
        <name>Zn(2+)</name>
        <dbReference type="ChEBI" id="CHEBI:29105"/>
    </cofactor>
</comment>
<dbReference type="Gene3D" id="3.30.980.10">
    <property type="entry name" value="Threonyl-trna Synthetase, Chain A, domain 2"/>
    <property type="match status" value="1"/>
</dbReference>
<sequence length="241" mass="25461">MTELLFRDDAYLGTATATVVAATPEGIVLDRTIFYATGGGQPGDTGTIRWAGGEAAIADTRKGEAPDEIRHILAEGAALPAPGTAVELALDWERRHRHMRMHTALHLLCIAVIGDVTGGQIGADRSRLDFNLPDGPPDAAAVTAELNRLVAAALPIGTSWITDEEMAARPDLVRTMSVKPPTGSGRVRLVRIGDPEAPIDLQPCGGTHVRNTAEIGALAIAKIENKGKQNRRIVITFAGEA</sequence>
<comment type="subcellular location">
    <subcellularLocation>
        <location evidence="2">Cytoplasm</location>
    </subcellularLocation>
</comment>
<evidence type="ECO:0000313" key="9">
    <source>
        <dbReference type="Proteomes" id="UP001262410"/>
    </source>
</evidence>
<evidence type="ECO:0000256" key="1">
    <source>
        <dbReference type="ARBA" id="ARBA00001947"/>
    </source>
</evidence>
<dbReference type="RefSeq" id="WP_309793002.1">
    <property type="nucleotide sequence ID" value="NZ_JAVDPW010000002.1"/>
</dbReference>
<protein>
    <recommendedName>
        <fullName evidence="3">Alanine--tRNA ligase</fullName>
    </recommendedName>
    <alternativeName>
        <fullName evidence="6">Alanyl-tRNA synthetase</fullName>
    </alternativeName>
</protein>
<dbReference type="EMBL" id="JAVDPW010000002">
    <property type="protein sequence ID" value="MDR6288912.1"/>
    <property type="molecule type" value="Genomic_DNA"/>
</dbReference>
<dbReference type="Gene3D" id="2.40.30.130">
    <property type="match status" value="1"/>
</dbReference>
<dbReference type="SUPFAM" id="SSF50447">
    <property type="entry name" value="Translation proteins"/>
    <property type="match status" value="1"/>
</dbReference>